<evidence type="ECO:0000313" key="7">
    <source>
        <dbReference type="EMBL" id="RAL47749.1"/>
    </source>
</evidence>
<dbReference type="GO" id="GO:0004861">
    <property type="term" value="F:cyclin-dependent protein serine/threonine kinase inhibitor activity"/>
    <property type="evidence" value="ECO:0007669"/>
    <property type="project" value="InterPro"/>
</dbReference>
<dbReference type="GO" id="GO:0005654">
    <property type="term" value="C:nucleoplasm"/>
    <property type="evidence" value="ECO:0007669"/>
    <property type="project" value="UniProtKB-SubCell"/>
</dbReference>
<comment type="caution">
    <text evidence="7">The sequence shown here is derived from an EMBL/GenBank/DDBJ whole genome shotgun (WGS) entry which is preliminary data.</text>
</comment>
<organism evidence="7 8">
    <name type="scientific">Cuscuta australis</name>
    <dbReference type="NCBI Taxonomy" id="267555"/>
    <lineage>
        <taxon>Eukaryota</taxon>
        <taxon>Viridiplantae</taxon>
        <taxon>Streptophyta</taxon>
        <taxon>Embryophyta</taxon>
        <taxon>Tracheophyta</taxon>
        <taxon>Spermatophyta</taxon>
        <taxon>Magnoliopsida</taxon>
        <taxon>eudicotyledons</taxon>
        <taxon>Gunneridae</taxon>
        <taxon>Pentapetalae</taxon>
        <taxon>asterids</taxon>
        <taxon>lamiids</taxon>
        <taxon>Solanales</taxon>
        <taxon>Convolvulaceae</taxon>
        <taxon>Cuscuteae</taxon>
        <taxon>Cuscuta</taxon>
        <taxon>Cuscuta subgen. Grammica</taxon>
        <taxon>Cuscuta sect. Cleistogrammica</taxon>
    </lineage>
</organism>
<dbReference type="PANTHER" id="PTHR46776">
    <property type="entry name" value="CYCLIN-DEPENDENT KINASE INHIBITOR 4-RELATED"/>
    <property type="match status" value="1"/>
</dbReference>
<feature type="region of interest" description="Disordered" evidence="5">
    <location>
        <begin position="61"/>
        <end position="85"/>
    </location>
</feature>
<evidence type="ECO:0000259" key="6">
    <source>
        <dbReference type="Pfam" id="PF02234"/>
    </source>
</evidence>
<reference evidence="7 8" key="1">
    <citation type="submission" date="2018-06" db="EMBL/GenBank/DDBJ databases">
        <title>The Genome of Cuscuta australis (Dodder) Provides Insight into the Evolution of Plant Parasitism.</title>
        <authorList>
            <person name="Liu H."/>
        </authorList>
    </citation>
    <scope>NUCLEOTIDE SEQUENCE [LARGE SCALE GENOMIC DNA]</scope>
    <source>
        <strain evidence="8">cv. Yunnan</strain>
        <tissue evidence="7">Vines</tissue>
    </source>
</reference>
<dbReference type="EMBL" id="NQVE01000111">
    <property type="protein sequence ID" value="RAL47749.1"/>
    <property type="molecule type" value="Genomic_DNA"/>
</dbReference>
<name>A0A328DTP2_9ASTE</name>
<protein>
    <recommendedName>
        <fullName evidence="6">Cyclin-dependent kinase inhibitor domain-containing protein</fullName>
    </recommendedName>
</protein>
<dbReference type="Pfam" id="PF02234">
    <property type="entry name" value="CDI"/>
    <property type="match status" value="1"/>
</dbReference>
<dbReference type="Gene3D" id="4.10.365.10">
    <property type="entry name" value="p27"/>
    <property type="match status" value="1"/>
</dbReference>
<dbReference type="InterPro" id="IPR044275">
    <property type="entry name" value="KRP"/>
</dbReference>
<feature type="domain" description="Cyclin-dependent kinase inhibitor" evidence="6">
    <location>
        <begin position="197"/>
        <end position="243"/>
    </location>
</feature>
<evidence type="ECO:0000256" key="5">
    <source>
        <dbReference type="SAM" id="MobiDB-lite"/>
    </source>
</evidence>
<sequence length="245" mass="27302">MGKYMEKAKIAADVAVMELPQSLLGVRTRAKTLALRRLQSSQPSPDSESCYLQLRSRRLEKHPTLLEERRKPSGGTAKRNCQKGTDSATCRKLNLESSSRFRVSSVHSSSVGSASISNHDAGEGCFEILSKGCEDLGVGASFGENNLDPEARDRSTRESTPCSLIREADIIKTPPSSTTRQSNPNTTSQRVRSSRQRNMPSAAEIDEFFAYTEQQQQRHFADKYNFDVVSDVPLPGRYDWVRVNQ</sequence>
<keyword evidence="8" id="KW-1185">Reference proteome</keyword>
<dbReference type="GO" id="GO:0051726">
    <property type="term" value="P:regulation of cell cycle"/>
    <property type="evidence" value="ECO:0007669"/>
    <property type="project" value="InterPro"/>
</dbReference>
<dbReference type="InterPro" id="IPR044898">
    <property type="entry name" value="CDI_dom_sf"/>
</dbReference>
<proteinExistence type="inferred from homology"/>
<keyword evidence="3" id="KW-0649">Protein kinase inhibitor</keyword>
<evidence type="ECO:0000256" key="1">
    <source>
        <dbReference type="ARBA" id="ARBA00004642"/>
    </source>
</evidence>
<dbReference type="InterPro" id="IPR003175">
    <property type="entry name" value="CDI_dom"/>
</dbReference>
<evidence type="ECO:0000256" key="2">
    <source>
        <dbReference type="ARBA" id="ARBA00010274"/>
    </source>
</evidence>
<dbReference type="Proteomes" id="UP000249390">
    <property type="component" value="Unassembled WGS sequence"/>
</dbReference>
<comment type="subcellular location">
    <subcellularLocation>
        <location evidence="1">Nucleus</location>
        <location evidence="1">Nucleoplasm</location>
    </subcellularLocation>
</comment>
<dbReference type="PIRSF" id="PIRSF017811">
    <property type="entry name" value="CDK_inhib_pln"/>
    <property type="match status" value="1"/>
</dbReference>
<feature type="compositionally biased region" description="Basic and acidic residues" evidence="5">
    <location>
        <begin position="61"/>
        <end position="71"/>
    </location>
</feature>
<feature type="compositionally biased region" description="Polar residues" evidence="5">
    <location>
        <begin position="174"/>
        <end position="187"/>
    </location>
</feature>
<feature type="region of interest" description="Disordered" evidence="5">
    <location>
        <begin position="169"/>
        <end position="199"/>
    </location>
</feature>
<evidence type="ECO:0000313" key="8">
    <source>
        <dbReference type="Proteomes" id="UP000249390"/>
    </source>
</evidence>
<comment type="similarity">
    <text evidence="2">Belongs to the CDI family. ICK/KRP subfamily.</text>
</comment>
<gene>
    <name evidence="7" type="ORF">DM860_012374</name>
</gene>
<accession>A0A328DTP2</accession>
<evidence type="ECO:0000256" key="3">
    <source>
        <dbReference type="ARBA" id="ARBA00023013"/>
    </source>
</evidence>
<keyword evidence="4" id="KW-0131">Cell cycle</keyword>
<evidence type="ECO:0000256" key="4">
    <source>
        <dbReference type="ARBA" id="ARBA00023306"/>
    </source>
</evidence>
<dbReference type="AlphaFoldDB" id="A0A328DTP2"/>